<accession>A0A2D3T2Y9</accession>
<dbReference type="EMBL" id="CP017606">
    <property type="protein sequence ID" value="ATW30074.1"/>
    <property type="molecule type" value="Genomic_DNA"/>
</dbReference>
<reference evidence="2" key="2">
    <citation type="submission" date="2017-11" db="EMBL/GenBank/DDBJ databases">
        <title>PacBio sequencing of new strain of the secondary endosymbiont Candidatus Hamiltonella defensa.</title>
        <authorList>
            <person name="Strand M.R."/>
            <person name="Oliver K."/>
        </authorList>
    </citation>
    <scope>NUCLEOTIDE SEQUENCE [LARGE SCALE GENOMIC DNA]</scope>
    <source>
        <strain evidence="2">A2C</strain>
    </source>
</reference>
<gene>
    <name evidence="1" type="ORF">BJP41_06765</name>
</gene>
<organism evidence="1 2">
    <name type="scientific">Candidatus Williamhamiltonella defendens</name>
    <dbReference type="NCBI Taxonomy" id="138072"/>
    <lineage>
        <taxon>Bacteria</taxon>
        <taxon>Pseudomonadati</taxon>
        <taxon>Pseudomonadota</taxon>
        <taxon>Gammaproteobacteria</taxon>
        <taxon>Enterobacterales</taxon>
        <taxon>Enterobacteriaceae</taxon>
        <taxon>aphid secondary symbionts</taxon>
        <taxon>Candidatus Williamhamiltonella</taxon>
    </lineage>
</organism>
<reference evidence="2" key="1">
    <citation type="submission" date="2016-10" db="EMBL/GenBank/DDBJ databases">
        <authorList>
            <person name="Chevignon G."/>
        </authorList>
    </citation>
    <scope>NUCLEOTIDE SEQUENCE [LARGE SCALE GENOMIC DNA]</scope>
    <source>
        <strain evidence="2">A2C</strain>
    </source>
</reference>
<sequence>MFDAEGIDFDGIGLNEVFPAIETRSGVDDARADPSTDLFDATGARLFLIPLFKRDFHGVFPLKLR</sequence>
<proteinExistence type="predicted"/>
<dbReference type="Proteomes" id="UP000230008">
    <property type="component" value="Chromosome"/>
</dbReference>
<dbReference type="AlphaFoldDB" id="A0A2D3T2Y9"/>
<protein>
    <submittedName>
        <fullName evidence="1">Uncharacterized protein</fullName>
    </submittedName>
</protein>
<evidence type="ECO:0000313" key="1">
    <source>
        <dbReference type="EMBL" id="ATW30074.1"/>
    </source>
</evidence>
<evidence type="ECO:0000313" key="2">
    <source>
        <dbReference type="Proteomes" id="UP000230008"/>
    </source>
</evidence>
<name>A0A2D3T2Y9_9ENTR</name>